<dbReference type="NCBIfam" id="NF041082">
    <property type="entry name" value="thermosome_alpha"/>
    <property type="match status" value="1"/>
</dbReference>
<dbReference type="PANTHER" id="PTHR11353">
    <property type="entry name" value="CHAPERONIN"/>
    <property type="match status" value="1"/>
</dbReference>
<evidence type="ECO:0000256" key="6">
    <source>
        <dbReference type="SAM" id="MobiDB-lite"/>
    </source>
</evidence>
<dbReference type="InterPro" id="IPR012714">
    <property type="entry name" value="Thermosome_arc"/>
</dbReference>
<dbReference type="Gene3D" id="3.30.260.10">
    <property type="entry name" value="TCP-1-like chaperonin intermediate domain"/>
    <property type="match status" value="1"/>
</dbReference>
<evidence type="ECO:0000256" key="3">
    <source>
        <dbReference type="ARBA" id="ARBA00022840"/>
    </source>
</evidence>
<evidence type="ECO:0000256" key="1">
    <source>
        <dbReference type="ARBA" id="ARBA00008020"/>
    </source>
</evidence>
<keyword evidence="2 5" id="KW-0547">Nucleotide-binding</keyword>
<dbReference type="InterPro" id="IPR002423">
    <property type="entry name" value="Cpn60/GroEL/TCP-1"/>
</dbReference>
<dbReference type="EMBL" id="DQ078753">
    <property type="protein sequence ID" value="AAZ32099.1"/>
    <property type="molecule type" value="Genomic_DNA"/>
</dbReference>
<dbReference type="InterPro" id="IPR053374">
    <property type="entry name" value="TCP-1_chaperonin"/>
</dbReference>
<reference evidence="7" key="1">
    <citation type="journal article" date="2006" name="FEMS Microbiol. Ecol.">
        <title>Uncultured Archaea in a hydrothermal microbial assemblage: phylogenetic diversity and characterization of a genome fragment from a euryarchaeote.</title>
        <authorList>
            <person name="Moussard H."/>
            <person name="Moreira D."/>
            <person name="Cambon-Bonavita M.A."/>
            <person name="Lopez-Garcia P."/>
            <person name="Jeanthon C."/>
        </authorList>
    </citation>
    <scope>NUCLEOTIDE SEQUENCE</scope>
</reference>
<dbReference type="NCBIfam" id="TIGR02339">
    <property type="entry name" value="thermosome_arch"/>
    <property type="match status" value="1"/>
</dbReference>
<sequence>MVQMSGQPVLILPEGTQRVVGKDAQRINILVAKAVASAIKSTLGPKGMDKMLVDDLGDIVITNDGATILDEMNVEHPAAKMMVEIAKTQDKEVGDGTTTAVVIAGELLTKAEELLDKKIHPTIVIKGYRIAADKAIKELDSIAMEVKPEDEKTLKKLAITSMTGKGVEEARDTLASIVVSAVKQVAEKDNGKVVIDTDYIKIEKKQGGDLEDTELINGVIIDKERVHPGMPRVVKDAKIALINAPIEVKETETDAEIRITSPDQLQAFLDQEEKMLREMVDKIKASGANVVFCQKGIDDLAQHFLAKEGILAVRRVKKSDMEKLAKATGATIITSIKDLSEKDLGYAGKVEERKISGENMIFVENCKDPKAVTILVRGGTEHVVDEAERALNDAIGVVSSAMEDGKVVTGGGSTEVALAMRLREYAKTVGGREQLAIEAFANALEIIPTTLAESAGMDPIDTLVELRAKQEKEKNPHLGIDVFKGKIVDMEKDNVLEPMRVKKQAIASASEAAEMILRIDDIIAATSKKSSGGGNEMGGMGGMGGGFE</sequence>
<dbReference type="Gene3D" id="3.50.7.10">
    <property type="entry name" value="GroEL"/>
    <property type="match status" value="1"/>
</dbReference>
<dbReference type="PRINTS" id="PR00304">
    <property type="entry name" value="TCOMPLEXTCP1"/>
</dbReference>
<dbReference type="InterPro" id="IPR017998">
    <property type="entry name" value="Chaperone_TCP-1"/>
</dbReference>
<dbReference type="GO" id="GO:0032991">
    <property type="term" value="C:protein-containing complex"/>
    <property type="evidence" value="ECO:0007669"/>
    <property type="project" value="UniProtKB-ARBA"/>
</dbReference>
<keyword evidence="4 5" id="KW-0143">Chaperone</keyword>
<feature type="region of interest" description="Disordered" evidence="6">
    <location>
        <begin position="528"/>
        <end position="548"/>
    </location>
</feature>
<name>Q3SBB1_9EURY</name>
<dbReference type="NCBIfam" id="NF041083">
    <property type="entry name" value="thermosome_beta"/>
    <property type="match status" value="1"/>
</dbReference>
<proteinExistence type="inferred from homology"/>
<dbReference type="GO" id="GO:0005524">
    <property type="term" value="F:ATP binding"/>
    <property type="evidence" value="ECO:0007669"/>
    <property type="project" value="UniProtKB-KW"/>
</dbReference>
<dbReference type="InterPro" id="IPR027413">
    <property type="entry name" value="GROEL-like_equatorial_sf"/>
</dbReference>
<dbReference type="InterPro" id="IPR027409">
    <property type="entry name" value="GroEL-like_apical_dom_sf"/>
</dbReference>
<dbReference type="FunFam" id="1.10.560.10:FF:000017">
    <property type="entry name" value="T-complex protein 1 subunit eta"/>
    <property type="match status" value="1"/>
</dbReference>
<dbReference type="InterPro" id="IPR054827">
    <property type="entry name" value="thermosome_alpha"/>
</dbReference>
<dbReference type="PROSITE" id="PS00995">
    <property type="entry name" value="TCP1_3"/>
    <property type="match status" value="1"/>
</dbReference>
<feature type="compositionally biased region" description="Gly residues" evidence="6">
    <location>
        <begin position="531"/>
        <end position="548"/>
    </location>
</feature>
<dbReference type="PROSITE" id="PS00751">
    <property type="entry name" value="TCP1_2"/>
    <property type="match status" value="1"/>
</dbReference>
<organism evidence="7">
    <name type="scientific">uncultured euryarchaeote Alv-FOS5</name>
    <dbReference type="NCBI Taxonomy" id="337891"/>
    <lineage>
        <taxon>Archaea</taxon>
        <taxon>Methanobacteriati</taxon>
        <taxon>Methanobacteriota</taxon>
        <taxon>environmental samples</taxon>
    </lineage>
</organism>
<dbReference type="Gene3D" id="1.10.560.10">
    <property type="entry name" value="GroEL-like equatorial domain"/>
    <property type="match status" value="1"/>
</dbReference>
<dbReference type="AlphaFoldDB" id="Q3SBB1"/>
<evidence type="ECO:0000256" key="5">
    <source>
        <dbReference type="RuleBase" id="RU004187"/>
    </source>
</evidence>
<dbReference type="InterPro" id="IPR027410">
    <property type="entry name" value="TCP-1-like_intermed_sf"/>
</dbReference>
<evidence type="ECO:0000256" key="4">
    <source>
        <dbReference type="ARBA" id="ARBA00023186"/>
    </source>
</evidence>
<dbReference type="PROSITE" id="PS00750">
    <property type="entry name" value="TCP1_1"/>
    <property type="match status" value="1"/>
</dbReference>
<evidence type="ECO:0000313" key="7">
    <source>
        <dbReference type="EMBL" id="AAZ32099.1"/>
    </source>
</evidence>
<keyword evidence="3 5" id="KW-0067">ATP-binding</keyword>
<dbReference type="GO" id="GO:0005737">
    <property type="term" value="C:cytoplasm"/>
    <property type="evidence" value="ECO:0007669"/>
    <property type="project" value="UniProtKB-ARBA"/>
</dbReference>
<dbReference type="SUPFAM" id="SSF48592">
    <property type="entry name" value="GroEL equatorial domain-like"/>
    <property type="match status" value="1"/>
</dbReference>
<dbReference type="InterPro" id="IPR002194">
    <property type="entry name" value="Chaperonin_TCP-1_CS"/>
</dbReference>
<dbReference type="SUPFAM" id="SSF54849">
    <property type="entry name" value="GroEL-intermediate domain like"/>
    <property type="match status" value="1"/>
</dbReference>
<evidence type="ECO:0000256" key="2">
    <source>
        <dbReference type="ARBA" id="ARBA00022741"/>
    </source>
</evidence>
<dbReference type="Pfam" id="PF00118">
    <property type="entry name" value="Cpn60_TCP1"/>
    <property type="match status" value="1"/>
</dbReference>
<dbReference type="GO" id="GO:0016887">
    <property type="term" value="F:ATP hydrolysis activity"/>
    <property type="evidence" value="ECO:0007669"/>
    <property type="project" value="InterPro"/>
</dbReference>
<dbReference type="GO" id="GO:0140662">
    <property type="term" value="F:ATP-dependent protein folding chaperone"/>
    <property type="evidence" value="ECO:0007669"/>
    <property type="project" value="InterPro"/>
</dbReference>
<dbReference type="SUPFAM" id="SSF52029">
    <property type="entry name" value="GroEL apical domain-like"/>
    <property type="match status" value="1"/>
</dbReference>
<dbReference type="GO" id="GO:0051082">
    <property type="term" value="F:unfolded protein binding"/>
    <property type="evidence" value="ECO:0007669"/>
    <property type="project" value="InterPro"/>
</dbReference>
<comment type="similarity">
    <text evidence="1 5">Belongs to the TCP-1 chaperonin family.</text>
</comment>
<accession>Q3SBB1</accession>
<protein>
    <submittedName>
        <fullName evidence="7">Archaeal thermosome</fullName>
    </submittedName>
</protein>
<dbReference type="CDD" id="cd03343">
    <property type="entry name" value="cpn60"/>
    <property type="match status" value="1"/>
</dbReference>
<gene>
    <name evidence="7" type="primary">groL</name>
</gene>